<evidence type="ECO:0000256" key="1">
    <source>
        <dbReference type="SAM" id="Phobius"/>
    </source>
</evidence>
<feature type="transmembrane region" description="Helical" evidence="1">
    <location>
        <begin position="50"/>
        <end position="70"/>
    </location>
</feature>
<reference evidence="2 3" key="1">
    <citation type="journal article" date="2021" name="Int. J. Syst. Evol. Microbiol.">
        <title>Reticulibacter mediterranei gen. nov., sp. nov., within the new family Reticulibacteraceae fam. nov., and Ktedonospora formicarum gen. nov., sp. nov., Ktedonobacter robiniae sp. nov., Dictyobacter formicarum sp. nov. and Dictyobacter arantiisoli sp. nov., belonging to the class Ktedonobacteria.</title>
        <authorList>
            <person name="Yabe S."/>
            <person name="Zheng Y."/>
            <person name="Wang C.M."/>
            <person name="Sakai Y."/>
            <person name="Abe K."/>
            <person name="Yokota A."/>
            <person name="Donadio S."/>
            <person name="Cavaletti L."/>
            <person name="Monciardini P."/>
        </authorList>
    </citation>
    <scope>NUCLEOTIDE SEQUENCE [LARGE SCALE GENOMIC DNA]</scope>
    <source>
        <strain evidence="2 3">SOSP1-30</strain>
    </source>
</reference>
<evidence type="ECO:0008006" key="4">
    <source>
        <dbReference type="Google" id="ProtNLM"/>
    </source>
</evidence>
<feature type="transmembrane region" description="Helical" evidence="1">
    <location>
        <begin position="125"/>
        <end position="146"/>
    </location>
</feature>
<evidence type="ECO:0000313" key="3">
    <source>
        <dbReference type="Proteomes" id="UP000654345"/>
    </source>
</evidence>
<keyword evidence="1" id="KW-0472">Membrane</keyword>
<organism evidence="2 3">
    <name type="scientific">Ktedonobacter robiniae</name>
    <dbReference type="NCBI Taxonomy" id="2778365"/>
    <lineage>
        <taxon>Bacteria</taxon>
        <taxon>Bacillati</taxon>
        <taxon>Chloroflexota</taxon>
        <taxon>Ktedonobacteria</taxon>
        <taxon>Ktedonobacterales</taxon>
        <taxon>Ktedonobacteraceae</taxon>
        <taxon>Ktedonobacter</taxon>
    </lineage>
</organism>
<keyword evidence="1" id="KW-1133">Transmembrane helix</keyword>
<comment type="caution">
    <text evidence="2">The sequence shown here is derived from an EMBL/GenBank/DDBJ whole genome shotgun (WGS) entry which is preliminary data.</text>
</comment>
<proteinExistence type="predicted"/>
<accession>A0ABQ3V4J1</accession>
<sequence length="245" mass="27239">MSLDRLRYELKLMGGKVTLTPIVSMLSFGLLSLLLIYLRNNDVLPRFLMGGLEMILPLAAGIITVMLTSYDQAIEIQLTVPRLYHLTVLRRLLLLLGWCILVGLFTSLIIATVNLSLLHLDLGSWPLVLSFLLAQLGWVAPLAWFVCAGFCLGALLRNWVAGTTVLSAIWLLEIVFKDYLKATDWLHSIFFFATTLTPIELVTASTFGAWLTARWQMCAIAAALLFIGWLLTHNTEAVLKSSSEA</sequence>
<name>A0ABQ3V4J1_9CHLR</name>
<feature type="transmembrane region" description="Helical" evidence="1">
    <location>
        <begin position="188"/>
        <end position="207"/>
    </location>
</feature>
<feature type="transmembrane region" description="Helical" evidence="1">
    <location>
        <begin position="20"/>
        <end position="38"/>
    </location>
</feature>
<keyword evidence="1" id="KW-0812">Transmembrane</keyword>
<dbReference type="EMBL" id="BNJG01000003">
    <property type="protein sequence ID" value="GHO59395.1"/>
    <property type="molecule type" value="Genomic_DNA"/>
</dbReference>
<feature type="transmembrane region" description="Helical" evidence="1">
    <location>
        <begin position="90"/>
        <end position="113"/>
    </location>
</feature>
<keyword evidence="3" id="KW-1185">Reference proteome</keyword>
<dbReference type="RefSeq" id="WP_201375585.1">
    <property type="nucleotide sequence ID" value="NZ_BNJG01000003.1"/>
</dbReference>
<dbReference type="Proteomes" id="UP000654345">
    <property type="component" value="Unassembled WGS sequence"/>
</dbReference>
<feature type="transmembrane region" description="Helical" evidence="1">
    <location>
        <begin position="158"/>
        <end position="176"/>
    </location>
</feature>
<gene>
    <name evidence="2" type="ORF">KSB_78700</name>
</gene>
<evidence type="ECO:0000313" key="2">
    <source>
        <dbReference type="EMBL" id="GHO59395.1"/>
    </source>
</evidence>
<protein>
    <recommendedName>
        <fullName evidence="4">ABC transporter permease</fullName>
    </recommendedName>
</protein>